<dbReference type="Ensembl" id="ENSCMIT00000038547.1">
    <property type="protein sequence ID" value="ENSCMIP00000037998.1"/>
    <property type="gene ID" value="ENSCMIG00000015979.1"/>
</dbReference>
<reference evidence="7" key="4">
    <citation type="submission" date="2025-08" db="UniProtKB">
        <authorList>
            <consortium name="Ensembl"/>
        </authorList>
    </citation>
    <scope>IDENTIFICATION</scope>
</reference>
<evidence type="ECO:0000256" key="5">
    <source>
        <dbReference type="SAM" id="MobiDB-lite"/>
    </source>
</evidence>
<dbReference type="InterPro" id="IPR050392">
    <property type="entry name" value="Collagen/C1q_domain"/>
</dbReference>
<feature type="domain" description="C1q" evidence="6">
    <location>
        <begin position="56"/>
        <end position="195"/>
    </location>
</feature>
<dbReference type="SUPFAM" id="SSF49842">
    <property type="entry name" value="TNF-like"/>
    <property type="match status" value="1"/>
</dbReference>
<dbReference type="PROSITE" id="PS50871">
    <property type="entry name" value="C1Q"/>
    <property type="match status" value="1"/>
</dbReference>
<dbReference type="InterPro" id="IPR001073">
    <property type="entry name" value="C1q_dom"/>
</dbReference>
<reference evidence="7" key="5">
    <citation type="submission" date="2025-09" db="UniProtKB">
        <authorList>
            <consortium name="Ensembl"/>
        </authorList>
    </citation>
    <scope>IDENTIFICATION</scope>
</reference>
<reference evidence="8" key="1">
    <citation type="journal article" date="2006" name="Science">
        <title>Ancient noncoding elements conserved in the human genome.</title>
        <authorList>
            <person name="Venkatesh B."/>
            <person name="Kirkness E.F."/>
            <person name="Loh Y.H."/>
            <person name="Halpern A.L."/>
            <person name="Lee A.P."/>
            <person name="Johnson J."/>
            <person name="Dandona N."/>
            <person name="Viswanathan L.D."/>
            <person name="Tay A."/>
            <person name="Venter J.C."/>
            <person name="Strausberg R.L."/>
            <person name="Brenner S."/>
        </authorList>
    </citation>
    <scope>NUCLEOTIDE SEQUENCE [LARGE SCALE GENOMIC DNA]</scope>
</reference>
<dbReference type="FunFam" id="2.60.120.40:FF:000029">
    <property type="entry name" value="Complement C1q tumor necrosis factor-related protein 1"/>
    <property type="match status" value="1"/>
</dbReference>
<protein>
    <recommendedName>
        <fullName evidence="6">C1q domain-containing protein</fullName>
    </recommendedName>
</protein>
<keyword evidence="2" id="KW-0964">Secreted</keyword>
<dbReference type="Proteomes" id="UP000314986">
    <property type="component" value="Unassembled WGS sequence"/>
</dbReference>
<evidence type="ECO:0000256" key="1">
    <source>
        <dbReference type="ARBA" id="ARBA00004613"/>
    </source>
</evidence>
<evidence type="ECO:0000259" key="6">
    <source>
        <dbReference type="PROSITE" id="PS50871"/>
    </source>
</evidence>
<reference evidence="8" key="3">
    <citation type="journal article" date="2014" name="Nature">
        <title>Elephant shark genome provides unique insights into gnathostome evolution.</title>
        <authorList>
            <consortium name="International Elephant Shark Genome Sequencing Consortium"/>
            <person name="Venkatesh B."/>
            <person name="Lee A.P."/>
            <person name="Ravi V."/>
            <person name="Maurya A.K."/>
            <person name="Lian M.M."/>
            <person name="Swann J.B."/>
            <person name="Ohta Y."/>
            <person name="Flajnik M.F."/>
            <person name="Sutoh Y."/>
            <person name="Kasahara M."/>
            <person name="Hoon S."/>
            <person name="Gangu V."/>
            <person name="Roy S.W."/>
            <person name="Irimia M."/>
            <person name="Korzh V."/>
            <person name="Kondrychyn I."/>
            <person name="Lim Z.W."/>
            <person name="Tay B.H."/>
            <person name="Tohari S."/>
            <person name="Kong K.W."/>
            <person name="Ho S."/>
            <person name="Lorente-Galdos B."/>
            <person name="Quilez J."/>
            <person name="Marques-Bonet T."/>
            <person name="Raney B.J."/>
            <person name="Ingham P.W."/>
            <person name="Tay A."/>
            <person name="Hillier L.W."/>
            <person name="Minx P."/>
            <person name="Boehm T."/>
            <person name="Wilson R.K."/>
            <person name="Brenner S."/>
            <person name="Warren W.C."/>
        </authorList>
    </citation>
    <scope>NUCLEOTIDE SEQUENCE [LARGE SCALE GENOMIC DNA]</scope>
</reference>
<dbReference type="GeneTree" id="ENSGT00940000160396"/>
<dbReference type="InParanoid" id="A0A4W3JIW5"/>
<evidence type="ECO:0000313" key="8">
    <source>
        <dbReference type="Proteomes" id="UP000314986"/>
    </source>
</evidence>
<evidence type="ECO:0000313" key="7">
    <source>
        <dbReference type="Ensembl" id="ENSCMIP00000037998.1"/>
    </source>
</evidence>
<dbReference type="PANTHER" id="PTHR15427:SF52">
    <property type="entry name" value="C1Q DOMAIN-CONTAINING PROTEIN"/>
    <property type="match status" value="1"/>
</dbReference>
<dbReference type="PANTHER" id="PTHR15427">
    <property type="entry name" value="EMILIN ELASTIN MICROFIBRIL INTERFACE-LOCATED PROTEIN ELASTIN MICROFIBRIL INTERFACER"/>
    <property type="match status" value="1"/>
</dbReference>
<dbReference type="SMART" id="SM00110">
    <property type="entry name" value="C1Q"/>
    <property type="match status" value="1"/>
</dbReference>
<organism evidence="7 8">
    <name type="scientific">Callorhinchus milii</name>
    <name type="common">Ghost shark</name>
    <dbReference type="NCBI Taxonomy" id="7868"/>
    <lineage>
        <taxon>Eukaryota</taxon>
        <taxon>Metazoa</taxon>
        <taxon>Chordata</taxon>
        <taxon>Craniata</taxon>
        <taxon>Vertebrata</taxon>
        <taxon>Chondrichthyes</taxon>
        <taxon>Holocephali</taxon>
        <taxon>Chimaeriformes</taxon>
        <taxon>Callorhinchidae</taxon>
        <taxon>Callorhinchus</taxon>
    </lineage>
</organism>
<name>A0A4W3JIW5_CALMI</name>
<dbReference type="AlphaFoldDB" id="A0A4W3JIW5"/>
<evidence type="ECO:0000256" key="3">
    <source>
        <dbReference type="ARBA" id="ARBA00022729"/>
    </source>
</evidence>
<feature type="region of interest" description="Disordered" evidence="5">
    <location>
        <begin position="1"/>
        <end position="53"/>
    </location>
</feature>
<keyword evidence="3" id="KW-0732">Signal</keyword>
<keyword evidence="4" id="KW-0176">Collagen</keyword>
<evidence type="ECO:0000256" key="4">
    <source>
        <dbReference type="ARBA" id="ARBA00023119"/>
    </source>
</evidence>
<dbReference type="Pfam" id="PF00386">
    <property type="entry name" value="C1q"/>
    <property type="match status" value="1"/>
</dbReference>
<dbReference type="STRING" id="7868.ENSCMIP00000037998"/>
<evidence type="ECO:0000256" key="2">
    <source>
        <dbReference type="ARBA" id="ARBA00022525"/>
    </source>
</evidence>
<dbReference type="Gene3D" id="2.60.120.40">
    <property type="match status" value="1"/>
</dbReference>
<sequence length="195" mass="21910">FYKRKGVPPPNVLPNRINCPRGGIPGRTGKEGPRGSVGPQGAKGSKGKAGAAGHNCKHQYAAFSVGRRKGVHSGETPTQLIFDTEFVNLYGHFDMFTGTFHCHVPGVYYFDLNVHTWNFMETYLHLMRNDRPMVILYAQSSERSIMQSQSVMLDLAEGDQVWVQLYRQGRENAIYSDELDVYITFNGHLLKPSDD</sequence>
<dbReference type="PRINTS" id="PR00007">
    <property type="entry name" value="COMPLEMNTC1Q"/>
</dbReference>
<accession>A0A4W3JIW5</accession>
<proteinExistence type="predicted"/>
<dbReference type="InterPro" id="IPR008983">
    <property type="entry name" value="Tumour_necrosis_fac-like_dom"/>
</dbReference>
<dbReference type="GO" id="GO:0005576">
    <property type="term" value="C:extracellular region"/>
    <property type="evidence" value="ECO:0007669"/>
    <property type="project" value="UniProtKB-SubCell"/>
</dbReference>
<comment type="subcellular location">
    <subcellularLocation>
        <location evidence="1">Secreted</location>
    </subcellularLocation>
</comment>
<reference evidence="8" key="2">
    <citation type="journal article" date="2007" name="PLoS Biol.">
        <title>Survey sequencing and comparative analysis of the elephant shark (Callorhinchus milii) genome.</title>
        <authorList>
            <person name="Venkatesh B."/>
            <person name="Kirkness E.F."/>
            <person name="Loh Y.H."/>
            <person name="Halpern A.L."/>
            <person name="Lee A.P."/>
            <person name="Johnson J."/>
            <person name="Dandona N."/>
            <person name="Viswanathan L.D."/>
            <person name="Tay A."/>
            <person name="Venter J.C."/>
            <person name="Strausberg R.L."/>
            <person name="Brenner S."/>
        </authorList>
    </citation>
    <scope>NUCLEOTIDE SEQUENCE [LARGE SCALE GENOMIC DNA]</scope>
</reference>
<keyword evidence="8" id="KW-1185">Reference proteome</keyword>